<dbReference type="InterPro" id="IPR018114">
    <property type="entry name" value="TRYPSIN_HIS"/>
</dbReference>
<protein>
    <submittedName>
        <fullName evidence="5">Serine protease</fullName>
    </submittedName>
</protein>
<dbReference type="RefSeq" id="WP_341404211.1">
    <property type="nucleotide sequence ID" value="NZ_JBBUKT010000003.1"/>
</dbReference>
<feature type="domain" description="Peptidase S1" evidence="4">
    <location>
        <begin position="61"/>
        <end position="298"/>
    </location>
</feature>
<dbReference type="PANTHER" id="PTHR24252">
    <property type="entry name" value="ACROSIN-RELATED"/>
    <property type="match status" value="1"/>
</dbReference>
<evidence type="ECO:0000313" key="5">
    <source>
        <dbReference type="EMBL" id="MEK7950603.1"/>
    </source>
</evidence>
<keyword evidence="2 5" id="KW-0645">Protease</keyword>
<accession>A0ABU9ASQ8</accession>
<comment type="caution">
    <text evidence="5">The sequence shown here is derived from an EMBL/GenBank/DDBJ whole genome shotgun (WGS) entry which is preliminary data.</text>
</comment>
<evidence type="ECO:0000256" key="2">
    <source>
        <dbReference type="RuleBase" id="RU363034"/>
    </source>
</evidence>
<organism evidence="5 6">
    <name type="scientific">Luteolibacter soli</name>
    <dbReference type="NCBI Taxonomy" id="3135280"/>
    <lineage>
        <taxon>Bacteria</taxon>
        <taxon>Pseudomonadati</taxon>
        <taxon>Verrucomicrobiota</taxon>
        <taxon>Verrucomicrobiia</taxon>
        <taxon>Verrucomicrobiales</taxon>
        <taxon>Verrucomicrobiaceae</taxon>
        <taxon>Luteolibacter</taxon>
    </lineage>
</organism>
<dbReference type="GO" id="GO:0008233">
    <property type="term" value="F:peptidase activity"/>
    <property type="evidence" value="ECO:0007669"/>
    <property type="project" value="UniProtKB-KW"/>
</dbReference>
<gene>
    <name evidence="5" type="ORF">WKV53_08855</name>
</gene>
<name>A0ABU9ASQ8_9BACT</name>
<dbReference type="InterPro" id="IPR001254">
    <property type="entry name" value="Trypsin_dom"/>
</dbReference>
<keyword evidence="6" id="KW-1185">Reference proteome</keyword>
<dbReference type="SUPFAM" id="SSF50494">
    <property type="entry name" value="Trypsin-like serine proteases"/>
    <property type="match status" value="1"/>
</dbReference>
<dbReference type="Proteomes" id="UP001371305">
    <property type="component" value="Unassembled WGS sequence"/>
</dbReference>
<dbReference type="InterPro" id="IPR009003">
    <property type="entry name" value="Peptidase_S1_PA"/>
</dbReference>
<dbReference type="Pfam" id="PF00089">
    <property type="entry name" value="Trypsin"/>
    <property type="match status" value="1"/>
</dbReference>
<keyword evidence="1" id="KW-1015">Disulfide bond</keyword>
<evidence type="ECO:0000259" key="4">
    <source>
        <dbReference type="PROSITE" id="PS50240"/>
    </source>
</evidence>
<evidence type="ECO:0000313" key="6">
    <source>
        <dbReference type="Proteomes" id="UP001371305"/>
    </source>
</evidence>
<keyword evidence="2" id="KW-0720">Serine protease</keyword>
<keyword evidence="2" id="KW-0378">Hydrolase</keyword>
<proteinExistence type="predicted"/>
<dbReference type="PANTHER" id="PTHR24252:SF7">
    <property type="entry name" value="HYALIN"/>
    <property type="match status" value="1"/>
</dbReference>
<keyword evidence="3" id="KW-0732">Signal</keyword>
<dbReference type="PRINTS" id="PR00722">
    <property type="entry name" value="CHYMOTRYPSIN"/>
</dbReference>
<dbReference type="InterPro" id="IPR001314">
    <property type="entry name" value="Peptidase_S1A"/>
</dbReference>
<dbReference type="PROSITE" id="PS00135">
    <property type="entry name" value="TRYPSIN_SER"/>
    <property type="match status" value="1"/>
</dbReference>
<sequence length="788" mass="83294">MIRAVCLAVLTLWGMTAAPASAVDKQLVTESRHPTAMERRAGREKIQKEMEKDGFGPVPRIVGGHSAADGEYPWMVALLKADEPDEYDGFYCGASLVHPYWVLTAAHCVLGSRAEDINVLVGTNDLSNPGSGAQRIAVSEIVISPTYNEFSMDGDFALLRLAQPATGTTIPVIDDAELALPEVEATVTGWGDTTDGQGSYPNRLQEVELPIADLDVANASPAYAGTLTENMIPAGLAEGGLDSCQGDSGGPLLVPSPRAPGWALAGIVSFGEGCAEPGNYGIYTRIGNYRDFITGHIRPNYAAWERANGRSGENLDLDENGRTNFEEWALPDGGVITKSVSGGFLYLSYLRPFTAPEAEYYMEHATTVAGPWSAVAGSEYSVENAVPAGMGKGTWRLPQSADNGVYRVRVRFSSVLAQGDRPLSYPDTASGQLGTLDRTFNSRLYQTYALDFPSGTGPVAISLRSVGFDAALKVEALGNGGGIVPVETNAGIGLDGTDEWYEFTPEEGRSYRIWATTTASGEAGAFQLNVFDPVALEALPLLAVPRAKALSGSLSSSDVVDPVFLPGATYYKDDYLLDTSSLTTGKLVEFHMTSKGSAAKGIDDFLSLIDGESGRLVAGNDNFAGKSNDAGLRFVPIPGKSYLLRASSSEERDIGLYQLAATAPVAGAKKSSVGAISIGGSASGKLSAASELDEQYLTFKYDYLFNAGAADQEVVATLESAKFDAYLIVIDATDLTVVTEGDIGGPAGGIDNARATFTARAGRHYMIRATTYDKLEKGAYVLKATAAP</sequence>
<evidence type="ECO:0000256" key="1">
    <source>
        <dbReference type="ARBA" id="ARBA00023157"/>
    </source>
</evidence>
<dbReference type="SMART" id="SM00020">
    <property type="entry name" value="Tryp_SPc"/>
    <property type="match status" value="1"/>
</dbReference>
<dbReference type="InterPro" id="IPR033116">
    <property type="entry name" value="TRYPSIN_SER"/>
</dbReference>
<dbReference type="PROSITE" id="PS50240">
    <property type="entry name" value="TRYPSIN_DOM"/>
    <property type="match status" value="1"/>
</dbReference>
<reference evidence="5 6" key="1">
    <citation type="submission" date="2024-04" db="EMBL/GenBank/DDBJ databases">
        <title>Luteolibacter sp. isolated from soil.</title>
        <authorList>
            <person name="An J."/>
        </authorList>
    </citation>
    <scope>NUCLEOTIDE SEQUENCE [LARGE SCALE GENOMIC DNA]</scope>
    <source>
        <strain evidence="5 6">Y139</strain>
    </source>
</reference>
<dbReference type="EMBL" id="JBBUKT010000003">
    <property type="protein sequence ID" value="MEK7950603.1"/>
    <property type="molecule type" value="Genomic_DNA"/>
</dbReference>
<dbReference type="Gene3D" id="2.40.10.10">
    <property type="entry name" value="Trypsin-like serine proteases"/>
    <property type="match status" value="1"/>
</dbReference>
<feature type="signal peptide" evidence="3">
    <location>
        <begin position="1"/>
        <end position="22"/>
    </location>
</feature>
<dbReference type="CDD" id="cd00190">
    <property type="entry name" value="Tryp_SPc"/>
    <property type="match status" value="1"/>
</dbReference>
<evidence type="ECO:0000256" key="3">
    <source>
        <dbReference type="SAM" id="SignalP"/>
    </source>
</evidence>
<dbReference type="GO" id="GO:0006508">
    <property type="term" value="P:proteolysis"/>
    <property type="evidence" value="ECO:0007669"/>
    <property type="project" value="UniProtKB-KW"/>
</dbReference>
<dbReference type="InterPro" id="IPR043504">
    <property type="entry name" value="Peptidase_S1_PA_chymotrypsin"/>
</dbReference>
<dbReference type="PROSITE" id="PS00134">
    <property type="entry name" value="TRYPSIN_HIS"/>
    <property type="match status" value="1"/>
</dbReference>
<feature type="chain" id="PRO_5047024688" evidence="3">
    <location>
        <begin position="23"/>
        <end position="788"/>
    </location>
</feature>